<name>A0ABY9EB47_9GAMM</name>
<dbReference type="Proteomes" id="UP001321520">
    <property type="component" value="Chromosome"/>
</dbReference>
<keyword evidence="3 5" id="KW-1133">Transmembrane helix</keyword>
<proteinExistence type="predicted"/>
<accession>A0ABY9EB47</accession>
<dbReference type="RefSeq" id="WP_301414355.1">
    <property type="nucleotide sequence ID" value="NZ_CP098023.1"/>
</dbReference>
<organism evidence="7 8">
    <name type="scientific">Microbulbifer spongiae</name>
    <dbReference type="NCBI Taxonomy" id="2944933"/>
    <lineage>
        <taxon>Bacteria</taxon>
        <taxon>Pseudomonadati</taxon>
        <taxon>Pseudomonadota</taxon>
        <taxon>Gammaproteobacteria</taxon>
        <taxon>Cellvibrionales</taxon>
        <taxon>Microbulbiferaceae</taxon>
        <taxon>Microbulbifer</taxon>
    </lineage>
</organism>
<evidence type="ECO:0000256" key="5">
    <source>
        <dbReference type="SAM" id="Phobius"/>
    </source>
</evidence>
<evidence type="ECO:0000256" key="1">
    <source>
        <dbReference type="ARBA" id="ARBA00004141"/>
    </source>
</evidence>
<comment type="subcellular location">
    <subcellularLocation>
        <location evidence="1">Membrane</location>
        <topology evidence="1">Multi-pass membrane protein</topology>
    </subcellularLocation>
</comment>
<keyword evidence="2 5" id="KW-0812">Transmembrane</keyword>
<dbReference type="EMBL" id="CP098023">
    <property type="protein sequence ID" value="WKD48590.1"/>
    <property type="molecule type" value="Genomic_DNA"/>
</dbReference>
<evidence type="ECO:0000259" key="6">
    <source>
        <dbReference type="Pfam" id="PF04138"/>
    </source>
</evidence>
<dbReference type="InterPro" id="IPR007267">
    <property type="entry name" value="GtrA_DPMS_TM"/>
</dbReference>
<feature type="transmembrane region" description="Helical" evidence="5">
    <location>
        <begin position="45"/>
        <end position="66"/>
    </location>
</feature>
<protein>
    <submittedName>
        <fullName evidence="7">GtrA family protein</fullName>
    </submittedName>
</protein>
<feature type="transmembrane region" description="Helical" evidence="5">
    <location>
        <begin position="72"/>
        <end position="93"/>
    </location>
</feature>
<sequence>MALFVGLTDRPVIATLVGSAFGAVANYWLQHRLAFPDADIYARTFFRYLASCVLAWSANVSFFFLLTRVVHFPIITAQVVTTALVAGLNFVVYKRLVFHEKNS</sequence>
<evidence type="ECO:0000256" key="3">
    <source>
        <dbReference type="ARBA" id="ARBA00022989"/>
    </source>
</evidence>
<reference evidence="7 8" key="1">
    <citation type="submission" date="2022-05" db="EMBL/GenBank/DDBJ databases">
        <title>Microbulbifer sp. nov., isolated from sponge.</title>
        <authorList>
            <person name="Gao L."/>
        </authorList>
    </citation>
    <scope>NUCLEOTIDE SEQUENCE [LARGE SCALE GENOMIC DNA]</scope>
    <source>
        <strain evidence="7 8">MI-G</strain>
    </source>
</reference>
<dbReference type="Pfam" id="PF04138">
    <property type="entry name" value="GtrA_DPMS_TM"/>
    <property type="match status" value="1"/>
</dbReference>
<evidence type="ECO:0000256" key="2">
    <source>
        <dbReference type="ARBA" id="ARBA00022692"/>
    </source>
</evidence>
<evidence type="ECO:0000313" key="7">
    <source>
        <dbReference type="EMBL" id="WKD48590.1"/>
    </source>
</evidence>
<evidence type="ECO:0000313" key="8">
    <source>
        <dbReference type="Proteomes" id="UP001321520"/>
    </source>
</evidence>
<keyword evidence="8" id="KW-1185">Reference proteome</keyword>
<feature type="domain" description="GtrA/DPMS transmembrane" evidence="6">
    <location>
        <begin position="8"/>
        <end position="98"/>
    </location>
</feature>
<keyword evidence="4 5" id="KW-0472">Membrane</keyword>
<feature type="transmembrane region" description="Helical" evidence="5">
    <location>
        <begin position="12"/>
        <end position="29"/>
    </location>
</feature>
<gene>
    <name evidence="7" type="ORF">M8T91_11730</name>
</gene>
<evidence type="ECO:0000256" key="4">
    <source>
        <dbReference type="ARBA" id="ARBA00023136"/>
    </source>
</evidence>